<keyword evidence="2" id="KW-1185">Reference proteome</keyword>
<protein>
    <submittedName>
        <fullName evidence="1">Uncharacterized protein</fullName>
    </submittedName>
</protein>
<name>A0A0C2HSG4_9BACT</name>
<sequence>MKKIGGFFLWSLIFVLLLAALDQALLRIDLDLPGYRETRQFYVGFRDRLFDRPAQRRTLTIEDVIEQAPPAAPAQKNSATGYVYVDEQGALHLVDSLEDVPPRLRREAKKLSR</sequence>
<dbReference type="EMBL" id="JWJD01000001">
    <property type="protein sequence ID" value="KIH77745.1"/>
    <property type="molecule type" value="Genomic_DNA"/>
</dbReference>
<dbReference type="Proteomes" id="UP000035068">
    <property type="component" value="Unassembled WGS sequence"/>
</dbReference>
<proteinExistence type="predicted"/>
<dbReference type="RefSeq" id="WP_040096123.1">
    <property type="nucleotide sequence ID" value="NZ_JWJD01000001.1"/>
</dbReference>
<comment type="caution">
    <text evidence="1">The sequence shown here is derived from an EMBL/GenBank/DDBJ whole genome shotgun (WGS) entry which is preliminary data.</text>
</comment>
<evidence type="ECO:0000313" key="2">
    <source>
        <dbReference type="Proteomes" id="UP000035068"/>
    </source>
</evidence>
<evidence type="ECO:0000313" key="1">
    <source>
        <dbReference type="EMBL" id="KIH77745.1"/>
    </source>
</evidence>
<dbReference type="AlphaFoldDB" id="A0A0C2HSG4"/>
<accession>A0A0C2HSG4</accession>
<gene>
    <name evidence="1" type="ORF">GFER_03580</name>
</gene>
<reference evidence="1 2" key="1">
    <citation type="submission" date="2014-12" db="EMBL/GenBank/DDBJ databases">
        <title>Genomes of Geoalkalibacter ferrihydriticus and Geoalkalibacter subterraneus, two haloalkaliphilic metal-reducing members of the Geobacteraceae.</title>
        <authorList>
            <person name="Badalamenti J.P."/>
            <person name="Torres C.I."/>
            <person name="Krajmalnik-Brown R."/>
            <person name="Bond D.R."/>
        </authorList>
    </citation>
    <scope>NUCLEOTIDE SEQUENCE [LARGE SCALE GENOMIC DNA]</scope>
    <source>
        <strain evidence="1 2">DSM 17813</strain>
    </source>
</reference>
<organism evidence="1 2">
    <name type="scientific">Geoalkalibacter ferrihydriticus DSM 17813</name>
    <dbReference type="NCBI Taxonomy" id="1121915"/>
    <lineage>
        <taxon>Bacteria</taxon>
        <taxon>Pseudomonadati</taxon>
        <taxon>Thermodesulfobacteriota</taxon>
        <taxon>Desulfuromonadia</taxon>
        <taxon>Desulfuromonadales</taxon>
        <taxon>Geoalkalibacteraceae</taxon>
        <taxon>Geoalkalibacter</taxon>
    </lineage>
</organism>